<keyword evidence="2" id="KW-1185">Reference proteome</keyword>
<dbReference type="AlphaFoldDB" id="A0A448HK31"/>
<proteinExistence type="predicted"/>
<name>A0A448HK31_9ACTO</name>
<organism evidence="1 2">
    <name type="scientific">Actinomyces howellii</name>
    <dbReference type="NCBI Taxonomy" id="52771"/>
    <lineage>
        <taxon>Bacteria</taxon>
        <taxon>Bacillati</taxon>
        <taxon>Actinomycetota</taxon>
        <taxon>Actinomycetes</taxon>
        <taxon>Actinomycetales</taxon>
        <taxon>Actinomycetaceae</taxon>
        <taxon>Actinomyces</taxon>
    </lineage>
</organism>
<evidence type="ECO:0000313" key="2">
    <source>
        <dbReference type="Proteomes" id="UP000266895"/>
    </source>
</evidence>
<accession>A0A448HK31</accession>
<dbReference type="Proteomes" id="UP000266895">
    <property type="component" value="Chromosome"/>
</dbReference>
<protein>
    <recommendedName>
        <fullName evidence="3">Glycosyl transferases group 1</fullName>
    </recommendedName>
</protein>
<dbReference type="OrthoDB" id="3247161at2"/>
<gene>
    <name evidence="1" type="ORF">NCTC11636_02570</name>
</gene>
<dbReference type="SUPFAM" id="SSF53756">
    <property type="entry name" value="UDP-Glycosyltransferase/glycogen phosphorylase"/>
    <property type="match status" value="1"/>
</dbReference>
<evidence type="ECO:0000313" key="1">
    <source>
        <dbReference type="EMBL" id="VEG30094.1"/>
    </source>
</evidence>
<dbReference type="Gene3D" id="3.40.50.2000">
    <property type="entry name" value="Glycogen Phosphorylase B"/>
    <property type="match status" value="1"/>
</dbReference>
<sequence length="354" mass="39363">MSTTSATIVIKRDDVVIDAEGRVVGHEAGDTLVRRLLRIFPGSVLVGPVARRGEDFDVLPLGMLDPGTSVVINMDVLDSPHVYQVMGAGSGRPRIMNFVWSALPSGHDEASTATAALSCALFPTFANSERTATEIRELVRRWTVPHLAEKARLAWVNLGFRLEHIQPRSPADPPVVLYPAIYLSRNKRPEVFLEVVGRARKQVPLKVEMRLHESHLISERAMEISRRDWVWVGPLTATRLSYWQALARTTAFLATAQEETYGLLYVEALGAGVIGVLPDRAWARALVPEGYPFIYGDAAQAERMLVRALREPEACRRELDACADGSFCEWIAAHHSDDAFDKAVSRRVREWFGG</sequence>
<dbReference type="KEGG" id="ahw:NCTC11636_02570"/>
<dbReference type="EMBL" id="LR134350">
    <property type="protein sequence ID" value="VEG30094.1"/>
    <property type="molecule type" value="Genomic_DNA"/>
</dbReference>
<dbReference type="RefSeq" id="WP_126383687.1">
    <property type="nucleotide sequence ID" value="NZ_LR134350.1"/>
</dbReference>
<reference evidence="1 2" key="1">
    <citation type="submission" date="2018-12" db="EMBL/GenBank/DDBJ databases">
        <authorList>
            <consortium name="Pathogen Informatics"/>
        </authorList>
    </citation>
    <scope>NUCLEOTIDE SEQUENCE [LARGE SCALE GENOMIC DNA]</scope>
    <source>
        <strain evidence="1 2">NCTC11636</strain>
    </source>
</reference>
<evidence type="ECO:0008006" key="3">
    <source>
        <dbReference type="Google" id="ProtNLM"/>
    </source>
</evidence>